<evidence type="ECO:0000256" key="4">
    <source>
        <dbReference type="ARBA" id="ARBA00022839"/>
    </source>
</evidence>
<dbReference type="PANTHER" id="PTHR12801:SF45">
    <property type="entry name" value="RNA EXONUCLEASE 4"/>
    <property type="match status" value="1"/>
</dbReference>
<protein>
    <submittedName>
        <fullName evidence="8">RNA exonuclease 3</fullName>
    </submittedName>
</protein>
<keyword evidence="4 8" id="KW-0269">Exonuclease</keyword>
<evidence type="ECO:0000256" key="3">
    <source>
        <dbReference type="ARBA" id="ARBA00022801"/>
    </source>
</evidence>
<comment type="function">
    <text evidence="5">Exoribonuclease involved in ribosome biosynthesis. Involved in the processing of ITS1, the internal transcribed spacer localized between the 18S and 5.8S rRNAs.</text>
</comment>
<dbReference type="GO" id="GO:0004527">
    <property type="term" value="F:exonuclease activity"/>
    <property type="evidence" value="ECO:0007669"/>
    <property type="project" value="UniProtKB-KW"/>
</dbReference>
<keyword evidence="9" id="KW-1185">Reference proteome</keyword>
<keyword evidence="2" id="KW-0540">Nuclease</keyword>
<evidence type="ECO:0000259" key="7">
    <source>
        <dbReference type="SMART" id="SM00479"/>
    </source>
</evidence>
<dbReference type="SMART" id="SM00479">
    <property type="entry name" value="EXOIII"/>
    <property type="match status" value="1"/>
</dbReference>
<organism evidence="8 9">
    <name type="scientific">Madurella mycetomatis</name>
    <dbReference type="NCBI Taxonomy" id="100816"/>
    <lineage>
        <taxon>Eukaryota</taxon>
        <taxon>Fungi</taxon>
        <taxon>Dikarya</taxon>
        <taxon>Ascomycota</taxon>
        <taxon>Pezizomycotina</taxon>
        <taxon>Sordariomycetes</taxon>
        <taxon>Sordariomycetidae</taxon>
        <taxon>Sordariales</taxon>
        <taxon>Sordariales incertae sedis</taxon>
        <taxon>Madurella</taxon>
    </lineage>
</organism>
<evidence type="ECO:0000256" key="1">
    <source>
        <dbReference type="ARBA" id="ARBA00022552"/>
    </source>
</evidence>
<feature type="domain" description="Exonuclease" evidence="7">
    <location>
        <begin position="3"/>
        <end position="186"/>
    </location>
</feature>
<sequence length="194" mass="22103">MGTASDGETELIRLSAIDYFSGEILINSLVYPNVSMQHYNTRYSGVTRGDMERARRQMRCLFGRNAARMALWRFVGPDTIIIGHSAQNDFASLRWIHHCVVDSFLVEAEERKKGETDAENHKQQQPTNEKDRKEGKQDKQGLSLKALAMRKLGRQIQTKGRKGHDSLEDAVTSRDLIYRHIETLITAVEPEAET</sequence>
<comment type="caution">
    <text evidence="8">The sequence shown here is derived from an EMBL/GenBank/DDBJ whole genome shotgun (WGS) entry which is preliminary data.</text>
</comment>
<evidence type="ECO:0000256" key="5">
    <source>
        <dbReference type="ARBA" id="ARBA00025599"/>
    </source>
</evidence>
<gene>
    <name evidence="8" type="ORF">MMYC01_209371</name>
</gene>
<feature type="region of interest" description="Disordered" evidence="6">
    <location>
        <begin position="112"/>
        <end position="142"/>
    </location>
</feature>
<accession>A0A175VSR4</accession>
<dbReference type="InterPro" id="IPR036397">
    <property type="entry name" value="RNaseH_sf"/>
</dbReference>
<proteinExistence type="predicted"/>
<feature type="compositionally biased region" description="Basic and acidic residues" evidence="6">
    <location>
        <begin position="112"/>
        <end position="139"/>
    </location>
</feature>
<keyword evidence="3" id="KW-0378">Hydrolase</keyword>
<dbReference type="GO" id="GO:0006364">
    <property type="term" value="P:rRNA processing"/>
    <property type="evidence" value="ECO:0007669"/>
    <property type="project" value="UniProtKB-KW"/>
</dbReference>
<dbReference type="AlphaFoldDB" id="A0A175VSR4"/>
<dbReference type="SUPFAM" id="SSF53098">
    <property type="entry name" value="Ribonuclease H-like"/>
    <property type="match status" value="1"/>
</dbReference>
<dbReference type="Gene3D" id="3.30.420.10">
    <property type="entry name" value="Ribonuclease H-like superfamily/Ribonuclease H"/>
    <property type="match status" value="1"/>
</dbReference>
<dbReference type="InterPro" id="IPR013520">
    <property type="entry name" value="Ribonucl_H"/>
</dbReference>
<dbReference type="STRING" id="100816.A0A175VSR4"/>
<dbReference type="Proteomes" id="UP000078237">
    <property type="component" value="Unassembled WGS sequence"/>
</dbReference>
<reference evidence="8 9" key="1">
    <citation type="journal article" date="2016" name="Genome Announc.">
        <title>Genome Sequence of Madurella mycetomatis mm55, Isolated from a Human Mycetoma Case in Sudan.</title>
        <authorList>
            <person name="Smit S."/>
            <person name="Derks M.F."/>
            <person name="Bervoets S."/>
            <person name="Fahal A."/>
            <person name="van Leeuwen W."/>
            <person name="van Belkum A."/>
            <person name="van de Sande W.W."/>
        </authorList>
    </citation>
    <scope>NUCLEOTIDE SEQUENCE [LARGE SCALE GENOMIC DNA]</scope>
    <source>
        <strain evidence="9">mm55</strain>
    </source>
</reference>
<dbReference type="InterPro" id="IPR047021">
    <property type="entry name" value="REXO1/3/4-like"/>
</dbReference>
<evidence type="ECO:0000313" key="8">
    <source>
        <dbReference type="EMBL" id="KXX74080.1"/>
    </source>
</evidence>
<evidence type="ECO:0000256" key="6">
    <source>
        <dbReference type="SAM" id="MobiDB-lite"/>
    </source>
</evidence>
<dbReference type="InterPro" id="IPR012337">
    <property type="entry name" value="RNaseH-like_sf"/>
</dbReference>
<dbReference type="OrthoDB" id="16516at2759"/>
<keyword evidence="1" id="KW-0698">rRNA processing</keyword>
<dbReference type="VEuPathDB" id="FungiDB:MMYC01_209371"/>
<dbReference type="PANTHER" id="PTHR12801">
    <property type="entry name" value="RNA EXONUCLEASE REXO1 / RECO3 FAMILY MEMBER-RELATED"/>
    <property type="match status" value="1"/>
</dbReference>
<evidence type="ECO:0000256" key="2">
    <source>
        <dbReference type="ARBA" id="ARBA00022722"/>
    </source>
</evidence>
<dbReference type="CDD" id="cd06137">
    <property type="entry name" value="DEDDh_RNase"/>
    <property type="match status" value="1"/>
</dbReference>
<dbReference type="GO" id="GO:0005634">
    <property type="term" value="C:nucleus"/>
    <property type="evidence" value="ECO:0007669"/>
    <property type="project" value="TreeGrafter"/>
</dbReference>
<dbReference type="GO" id="GO:0000027">
    <property type="term" value="P:ribosomal large subunit assembly"/>
    <property type="evidence" value="ECO:0007669"/>
    <property type="project" value="TreeGrafter"/>
</dbReference>
<dbReference type="EMBL" id="LCTW02000388">
    <property type="protein sequence ID" value="KXX74080.1"/>
    <property type="molecule type" value="Genomic_DNA"/>
</dbReference>
<dbReference type="GO" id="GO:0003676">
    <property type="term" value="F:nucleic acid binding"/>
    <property type="evidence" value="ECO:0007669"/>
    <property type="project" value="InterPro"/>
</dbReference>
<name>A0A175VSR4_9PEZI</name>
<evidence type="ECO:0000313" key="9">
    <source>
        <dbReference type="Proteomes" id="UP000078237"/>
    </source>
</evidence>